<evidence type="ECO:0000256" key="2">
    <source>
        <dbReference type="PROSITE-ProRule" id="PRU00023"/>
    </source>
</evidence>
<gene>
    <name evidence="4" type="ORF">AA0114_g4715</name>
</gene>
<dbReference type="SMART" id="SM00248">
    <property type="entry name" value="ANK"/>
    <property type="match status" value="5"/>
</dbReference>
<dbReference type="InterPro" id="IPR002110">
    <property type="entry name" value="Ankyrin_rpt"/>
</dbReference>
<dbReference type="InterPro" id="IPR056884">
    <property type="entry name" value="NPHP3-like_N"/>
</dbReference>
<dbReference type="PROSITE" id="PS50297">
    <property type="entry name" value="ANK_REP_REGION"/>
    <property type="match status" value="3"/>
</dbReference>
<proteinExistence type="predicted"/>
<dbReference type="Gene3D" id="1.25.40.20">
    <property type="entry name" value="Ankyrin repeat-containing domain"/>
    <property type="match status" value="1"/>
</dbReference>
<evidence type="ECO:0000259" key="3">
    <source>
        <dbReference type="Pfam" id="PF24883"/>
    </source>
</evidence>
<dbReference type="SUPFAM" id="SSF48403">
    <property type="entry name" value="Ankyrin repeat"/>
    <property type="match status" value="1"/>
</dbReference>
<protein>
    <recommendedName>
        <fullName evidence="3">Nephrocystin 3-like N-terminal domain-containing protein</fullName>
    </recommendedName>
</protein>
<organism evidence="4 5">
    <name type="scientific">Alternaria tenuissima</name>
    <dbReference type="NCBI Taxonomy" id="119927"/>
    <lineage>
        <taxon>Eukaryota</taxon>
        <taxon>Fungi</taxon>
        <taxon>Dikarya</taxon>
        <taxon>Ascomycota</taxon>
        <taxon>Pezizomycotina</taxon>
        <taxon>Dothideomycetes</taxon>
        <taxon>Pleosporomycetidae</taxon>
        <taxon>Pleosporales</taxon>
        <taxon>Pleosporineae</taxon>
        <taxon>Pleosporaceae</taxon>
        <taxon>Alternaria</taxon>
        <taxon>Alternaria sect. Alternaria</taxon>
        <taxon>Alternaria alternata complex</taxon>
    </lineage>
</organism>
<reference evidence="5" key="1">
    <citation type="journal article" date="2019" name="bioRxiv">
        <title>Genomics, evolutionary history and diagnostics of the Alternaria alternata species group including apple and Asian pear pathotypes.</title>
        <authorList>
            <person name="Armitage A.D."/>
            <person name="Cockerton H.M."/>
            <person name="Sreenivasaprasad S."/>
            <person name="Woodhall J.W."/>
            <person name="Lane C.R."/>
            <person name="Harrison R.J."/>
            <person name="Clarkson J.P."/>
        </authorList>
    </citation>
    <scope>NUCLEOTIDE SEQUENCE [LARGE SCALE GENOMIC DNA]</scope>
    <source>
        <strain evidence="5">FERA 1082</strain>
    </source>
</reference>
<dbReference type="Pfam" id="PF12796">
    <property type="entry name" value="Ank_2"/>
    <property type="match status" value="1"/>
</dbReference>
<accession>A0A4Q4MKQ1</accession>
<dbReference type="PANTHER" id="PTHR10039">
    <property type="entry name" value="AMELOGENIN"/>
    <property type="match status" value="1"/>
</dbReference>
<feature type="repeat" description="ANK" evidence="2">
    <location>
        <begin position="761"/>
        <end position="793"/>
    </location>
</feature>
<keyword evidence="2" id="KW-0040">ANK repeat</keyword>
<dbReference type="InterPro" id="IPR036770">
    <property type="entry name" value="Ankyrin_rpt-contain_sf"/>
</dbReference>
<dbReference type="Proteomes" id="UP000292402">
    <property type="component" value="Unassembled WGS sequence"/>
</dbReference>
<dbReference type="AlphaFoldDB" id="A0A4Q4MKQ1"/>
<dbReference type="Pfam" id="PF00023">
    <property type="entry name" value="Ank"/>
    <property type="match status" value="1"/>
</dbReference>
<feature type="repeat" description="ANK" evidence="2">
    <location>
        <begin position="728"/>
        <end position="760"/>
    </location>
</feature>
<comment type="caution">
    <text evidence="4">The sequence shown here is derived from an EMBL/GenBank/DDBJ whole genome shotgun (WGS) entry which is preliminary data.</text>
</comment>
<dbReference type="EMBL" id="PDXA01000013">
    <property type="protein sequence ID" value="RYN52769.1"/>
    <property type="molecule type" value="Genomic_DNA"/>
</dbReference>
<feature type="domain" description="Nephrocystin 3-like N-terminal" evidence="3">
    <location>
        <begin position="222"/>
        <end position="383"/>
    </location>
</feature>
<evidence type="ECO:0000256" key="1">
    <source>
        <dbReference type="ARBA" id="ARBA00022737"/>
    </source>
</evidence>
<dbReference type="InterPro" id="IPR027417">
    <property type="entry name" value="P-loop_NTPase"/>
</dbReference>
<dbReference type="PROSITE" id="PS50088">
    <property type="entry name" value="ANK_REPEAT"/>
    <property type="match status" value="3"/>
</dbReference>
<dbReference type="Pfam" id="PF24883">
    <property type="entry name" value="NPHP3_N"/>
    <property type="match status" value="1"/>
</dbReference>
<sequence length="922" mass="103591">MDPGTAVGVISLGIQVCEGILKYYRDWKGYEDDIQGTYTEIDHLAKTFALLYDELQMVSQKALAIRAQECLATCQDGIQQLEKKLKKLHKDAPAGLRQRAEVGALRLMYPFRKSTLEKLKEIAQGLMQQLNFALQIIYLSNSHSAQLKADQIQSTLDTTEEFVKRIKATTLITQTQVSATAASVQALLSVEQSREVLEILKWLDAPDPTTNHTQARVRYETGTGEWLLNSQGYQDWISGSSPLLWLHGKAGCCKTILCSTVIEQVFGRVSGQDNVAFAYFYFSFSDAQKQNYTSVLLSMVAQLSRKRSVHPLLRAAYSQAPSQKPSSEVLEHIFLALLEESRTSYLVVDALDECSEEQREKILEGFRRITQSLPEIRLPITSRKEADIEDLLSSWPVTRFTIDEESVNQDIDLYVKNALATDRKLVKLPSATKKEIEDEFRKKSDGMGVSCRKMMMRKYPDSDLEHRFRWAALQLDNIRNLKILRPKYISLALYEMPRTLDETYARILSSIDNLYFDEARAALEWLAFSLRPLSVAELAEACSIRVDNFQEPIFEEGGYEALVGLFSVLSSLIVSGDQSDYDSDYGRYRVFTNNPLGDPLPKKYDTTCYNQTVRLAHFSVKEYLVSNRLCQSHLELSKYALRETEVELSLAQRCCAYLLYFTEQRNVKIWIDEAKPPRELPLRQENSKTRFYKQDFLNDFAPAYTLLPYVCTYWPRHQALAELIEEPLPHTALKAATFRGNEKVVEILVASGADVNYKGGTFGTALQTAAFEGNATIVNILITNGADVNCEAGHFGTALQAAAYRGHEIIVDMLIANGADVKYHGNRTRFTALIVAASKGYGGIVSKLVKADVDNRTLNVKGEHGTALDQAAGKGHEQIVEELLLAGADHGDTMEIAMREGQEGIVRILIKYGAAYEPAGEV</sequence>
<evidence type="ECO:0000313" key="4">
    <source>
        <dbReference type="EMBL" id="RYN52769.1"/>
    </source>
</evidence>
<name>A0A4Q4MKQ1_9PLEO</name>
<dbReference type="PANTHER" id="PTHR10039:SF16">
    <property type="entry name" value="GPI INOSITOL-DEACYLASE"/>
    <property type="match status" value="1"/>
</dbReference>
<keyword evidence="1" id="KW-0677">Repeat</keyword>
<dbReference type="Gene3D" id="3.40.50.300">
    <property type="entry name" value="P-loop containing nucleotide triphosphate hydrolases"/>
    <property type="match status" value="1"/>
</dbReference>
<feature type="repeat" description="ANK" evidence="2">
    <location>
        <begin position="794"/>
        <end position="826"/>
    </location>
</feature>
<evidence type="ECO:0000313" key="5">
    <source>
        <dbReference type="Proteomes" id="UP000292402"/>
    </source>
</evidence>